<sequence length="153" mass="16775">METVLYQEQMSPKGACSLFSKKSQAAHSVSSQPSVSTGREEFSSRDLEYPRSFTNSSTPGEQRRIHGKGGLRITRPRFAPRYSSRDTIRTESTSNQQPPRSGTSLGDSECVSKPPLDEAPDFDAPCAPGWETPDSHEASAVSLIWYGLYASIT</sequence>
<evidence type="ECO:0000313" key="2">
    <source>
        <dbReference type="EMBL" id="KAL2624173.1"/>
    </source>
</evidence>
<gene>
    <name evidence="2" type="ORF">R1flu_008418</name>
</gene>
<organism evidence="2 3">
    <name type="scientific">Riccia fluitans</name>
    <dbReference type="NCBI Taxonomy" id="41844"/>
    <lineage>
        <taxon>Eukaryota</taxon>
        <taxon>Viridiplantae</taxon>
        <taxon>Streptophyta</taxon>
        <taxon>Embryophyta</taxon>
        <taxon>Marchantiophyta</taxon>
        <taxon>Marchantiopsida</taxon>
        <taxon>Marchantiidae</taxon>
        <taxon>Marchantiales</taxon>
        <taxon>Ricciaceae</taxon>
        <taxon>Riccia</taxon>
    </lineage>
</organism>
<dbReference type="Proteomes" id="UP001605036">
    <property type="component" value="Unassembled WGS sequence"/>
</dbReference>
<feature type="compositionally biased region" description="Polar residues" evidence="1">
    <location>
        <begin position="21"/>
        <end position="37"/>
    </location>
</feature>
<dbReference type="AlphaFoldDB" id="A0ABD1YBN3"/>
<feature type="region of interest" description="Disordered" evidence="1">
    <location>
        <begin position="21"/>
        <end position="131"/>
    </location>
</feature>
<feature type="compositionally biased region" description="Basic and acidic residues" evidence="1">
    <location>
        <begin position="38"/>
        <end position="49"/>
    </location>
</feature>
<comment type="caution">
    <text evidence="2">The sequence shown here is derived from an EMBL/GenBank/DDBJ whole genome shotgun (WGS) entry which is preliminary data.</text>
</comment>
<name>A0ABD1YBN3_9MARC</name>
<proteinExistence type="predicted"/>
<accession>A0ABD1YBN3</accession>
<dbReference type="EMBL" id="JBHFFA010000005">
    <property type="protein sequence ID" value="KAL2624173.1"/>
    <property type="molecule type" value="Genomic_DNA"/>
</dbReference>
<evidence type="ECO:0000256" key="1">
    <source>
        <dbReference type="SAM" id="MobiDB-lite"/>
    </source>
</evidence>
<reference evidence="2 3" key="1">
    <citation type="submission" date="2024-09" db="EMBL/GenBank/DDBJ databases">
        <title>Chromosome-scale assembly of Riccia fluitans.</title>
        <authorList>
            <person name="Paukszto L."/>
            <person name="Sawicki J."/>
            <person name="Karawczyk K."/>
            <person name="Piernik-Szablinska J."/>
            <person name="Szczecinska M."/>
            <person name="Mazdziarz M."/>
        </authorList>
    </citation>
    <scope>NUCLEOTIDE SEQUENCE [LARGE SCALE GENOMIC DNA]</scope>
    <source>
        <strain evidence="2">Rf_01</strain>
        <tissue evidence="2">Aerial parts of the thallus</tissue>
    </source>
</reference>
<feature type="compositionally biased region" description="Polar residues" evidence="1">
    <location>
        <begin position="90"/>
        <end position="106"/>
    </location>
</feature>
<evidence type="ECO:0000313" key="3">
    <source>
        <dbReference type="Proteomes" id="UP001605036"/>
    </source>
</evidence>
<protein>
    <submittedName>
        <fullName evidence="2">Uncharacterized protein</fullName>
    </submittedName>
</protein>
<keyword evidence="3" id="KW-1185">Reference proteome</keyword>